<dbReference type="GO" id="GO:0004222">
    <property type="term" value="F:metalloendopeptidase activity"/>
    <property type="evidence" value="ECO:0007669"/>
    <property type="project" value="InterPro"/>
</dbReference>
<keyword evidence="1" id="KW-1003">Cell membrane</keyword>
<dbReference type="Proteomes" id="UP000075321">
    <property type="component" value="Unassembled WGS sequence"/>
</dbReference>
<organism evidence="13 14">
    <name type="scientific">Halalkalicoccus paucihalophilus</name>
    <dbReference type="NCBI Taxonomy" id="1008153"/>
    <lineage>
        <taxon>Archaea</taxon>
        <taxon>Methanobacteriati</taxon>
        <taxon>Methanobacteriota</taxon>
        <taxon>Stenosarchaea group</taxon>
        <taxon>Halobacteria</taxon>
        <taxon>Halobacteriales</taxon>
        <taxon>Halococcaceae</taxon>
        <taxon>Halalkalicoccus</taxon>
    </lineage>
</organism>
<dbReference type="AlphaFoldDB" id="A0A151AD67"/>
<dbReference type="InterPro" id="IPR050083">
    <property type="entry name" value="HtpX_protease"/>
</dbReference>
<evidence type="ECO:0000259" key="12">
    <source>
        <dbReference type="Pfam" id="PF01435"/>
    </source>
</evidence>
<name>A0A151AD67_9EURY</name>
<feature type="transmembrane region" description="Helical" evidence="11">
    <location>
        <begin position="7"/>
        <end position="26"/>
    </location>
</feature>
<comment type="caution">
    <text evidence="13">The sequence shown here is derived from an EMBL/GenBank/DDBJ whole genome shotgun (WGS) entry which is preliminary data.</text>
</comment>
<comment type="cofactor">
    <cofactor evidence="10">
        <name>Zn(2+)</name>
        <dbReference type="ChEBI" id="CHEBI:29105"/>
    </cofactor>
    <text evidence="10">Binds 1 zinc ion per subunit.</text>
</comment>
<dbReference type="Gene3D" id="3.30.2010.10">
    <property type="entry name" value="Metalloproteases ('zincins'), catalytic domain"/>
    <property type="match status" value="1"/>
</dbReference>
<evidence type="ECO:0000313" key="13">
    <source>
        <dbReference type="EMBL" id="KYH25510.1"/>
    </source>
</evidence>
<keyword evidence="9 11" id="KW-0472">Membrane</keyword>
<dbReference type="GO" id="GO:0006508">
    <property type="term" value="P:proteolysis"/>
    <property type="evidence" value="ECO:0007669"/>
    <property type="project" value="UniProtKB-KW"/>
</dbReference>
<evidence type="ECO:0000256" key="10">
    <source>
        <dbReference type="RuleBase" id="RU003983"/>
    </source>
</evidence>
<keyword evidence="8 10" id="KW-0482">Metalloprotease</keyword>
<dbReference type="PANTHER" id="PTHR43221:SF2">
    <property type="entry name" value="PROTEASE HTPX HOMOLOG"/>
    <property type="match status" value="1"/>
</dbReference>
<keyword evidence="4" id="KW-0479">Metal-binding</keyword>
<evidence type="ECO:0000256" key="7">
    <source>
        <dbReference type="ARBA" id="ARBA00022989"/>
    </source>
</evidence>
<gene>
    <name evidence="13" type="primary">htpX</name>
    <name evidence="13" type="ORF">HAPAU_21840</name>
</gene>
<proteinExistence type="inferred from homology"/>
<protein>
    <submittedName>
        <fullName evidence="13">Protease HtpX</fullName>
    </submittedName>
</protein>
<keyword evidence="5 10" id="KW-0378">Hydrolase</keyword>
<feature type="domain" description="Peptidase M48" evidence="12">
    <location>
        <begin position="77"/>
        <end position="293"/>
    </location>
</feature>
<dbReference type="CDD" id="cd07329">
    <property type="entry name" value="M56_like"/>
    <property type="match status" value="1"/>
</dbReference>
<evidence type="ECO:0000256" key="9">
    <source>
        <dbReference type="ARBA" id="ARBA00023136"/>
    </source>
</evidence>
<dbReference type="Pfam" id="PF01435">
    <property type="entry name" value="Peptidase_M48"/>
    <property type="match status" value="1"/>
</dbReference>
<evidence type="ECO:0000256" key="8">
    <source>
        <dbReference type="ARBA" id="ARBA00023049"/>
    </source>
</evidence>
<comment type="similarity">
    <text evidence="10">Belongs to the peptidase M48 family.</text>
</comment>
<keyword evidence="3 11" id="KW-0812">Transmembrane</keyword>
<dbReference type="InterPro" id="IPR001915">
    <property type="entry name" value="Peptidase_M48"/>
</dbReference>
<evidence type="ECO:0000313" key="14">
    <source>
        <dbReference type="Proteomes" id="UP000075321"/>
    </source>
</evidence>
<keyword evidence="7 11" id="KW-1133">Transmembrane helix</keyword>
<dbReference type="RefSeq" id="WP_066382376.1">
    <property type="nucleotide sequence ID" value="NZ_LTAZ01000005.1"/>
</dbReference>
<dbReference type="OrthoDB" id="186977at2157"/>
<evidence type="ECO:0000256" key="2">
    <source>
        <dbReference type="ARBA" id="ARBA00022670"/>
    </source>
</evidence>
<evidence type="ECO:0000256" key="1">
    <source>
        <dbReference type="ARBA" id="ARBA00022475"/>
    </source>
</evidence>
<evidence type="ECO:0000256" key="5">
    <source>
        <dbReference type="ARBA" id="ARBA00022801"/>
    </source>
</evidence>
<feature type="transmembrane region" description="Helical" evidence="11">
    <location>
        <begin position="198"/>
        <end position="219"/>
    </location>
</feature>
<accession>A0A151AD67</accession>
<keyword evidence="2 10" id="KW-0645">Protease</keyword>
<evidence type="ECO:0000256" key="11">
    <source>
        <dbReference type="SAM" id="Phobius"/>
    </source>
</evidence>
<feature type="transmembrane region" description="Helical" evidence="11">
    <location>
        <begin position="164"/>
        <end position="186"/>
    </location>
</feature>
<evidence type="ECO:0000256" key="6">
    <source>
        <dbReference type="ARBA" id="ARBA00022833"/>
    </source>
</evidence>
<keyword evidence="6 10" id="KW-0862">Zinc</keyword>
<sequence length="305" mass="32241">MGRRTLATLLGLSVVGGYLGAAYLLYRGLAIVVGALDPLAIIAALLVSTLFSGYLSYRVGTTGSLRSLDARPLGPGRAPRLHRQIDALAGSMDLDRPDLFVASLGAPNALAMGSSRRGALVLDVGLFRLLDADELTAIVAHELAHLENDDGLVRALVSSAVQTVLGVALVLAAPLALALTGIGYGLALLTGRRDNPVLRVRAALGAGVGLAVFLITALARARSRRREIAADDRAAEVTGDPLALARALRRIEHASQPRVGPFRLPIGREEGLLERVFSTHPATDERVERLAARARQRTERCVPVE</sequence>
<reference evidence="13 14" key="1">
    <citation type="submission" date="2016-02" db="EMBL/GenBank/DDBJ databases">
        <title>Genome sequence of Halalkalicoccus paucihalophilus DSM 24557.</title>
        <authorList>
            <person name="Poehlein A."/>
            <person name="Daniel R."/>
        </authorList>
    </citation>
    <scope>NUCLEOTIDE SEQUENCE [LARGE SCALE GENOMIC DNA]</scope>
    <source>
        <strain evidence="13 14">DSM 24557</strain>
    </source>
</reference>
<dbReference type="EMBL" id="LTAZ01000005">
    <property type="protein sequence ID" value="KYH25510.1"/>
    <property type="molecule type" value="Genomic_DNA"/>
</dbReference>
<feature type="transmembrane region" description="Helical" evidence="11">
    <location>
        <begin position="38"/>
        <end position="57"/>
    </location>
</feature>
<dbReference type="PANTHER" id="PTHR43221">
    <property type="entry name" value="PROTEASE HTPX"/>
    <property type="match status" value="1"/>
</dbReference>
<evidence type="ECO:0000256" key="3">
    <source>
        <dbReference type="ARBA" id="ARBA00022692"/>
    </source>
</evidence>
<dbReference type="GO" id="GO:0046872">
    <property type="term" value="F:metal ion binding"/>
    <property type="evidence" value="ECO:0007669"/>
    <property type="project" value="UniProtKB-KW"/>
</dbReference>
<keyword evidence="14" id="KW-1185">Reference proteome</keyword>
<evidence type="ECO:0000256" key="4">
    <source>
        <dbReference type="ARBA" id="ARBA00022723"/>
    </source>
</evidence>
<dbReference type="PATRIC" id="fig|1008153.3.peg.2222"/>